<evidence type="ECO:0000313" key="7">
    <source>
        <dbReference type="EMBL" id="KAA8910385.1"/>
    </source>
</evidence>
<keyword evidence="8" id="KW-1185">Reference proteome</keyword>
<dbReference type="SMART" id="SM00333">
    <property type="entry name" value="TUDOR"/>
    <property type="match status" value="1"/>
</dbReference>
<dbReference type="InterPro" id="IPR035437">
    <property type="entry name" value="SNase_OB-fold_sf"/>
</dbReference>
<evidence type="ECO:0000313" key="8">
    <source>
        <dbReference type="Proteomes" id="UP000761534"/>
    </source>
</evidence>
<dbReference type="Gene3D" id="2.40.50.90">
    <property type="match status" value="5"/>
</dbReference>
<dbReference type="SUPFAM" id="SSF50199">
    <property type="entry name" value="Staphylococcal nuclease"/>
    <property type="match status" value="5"/>
</dbReference>
<feature type="region of interest" description="Disordered" evidence="5">
    <location>
        <begin position="606"/>
        <end position="626"/>
    </location>
</feature>
<comment type="subcellular location">
    <subcellularLocation>
        <location evidence="1 4">Cytoplasm</location>
    </subcellularLocation>
</comment>
<keyword evidence="3" id="KW-0677">Repeat</keyword>
<comment type="caution">
    <text evidence="7">The sequence shown here is derived from an EMBL/GenBank/DDBJ whole genome shotgun (WGS) entry which is preliminary data.</text>
</comment>
<dbReference type="SMART" id="SM00318">
    <property type="entry name" value="SNc"/>
    <property type="match status" value="4"/>
</dbReference>
<evidence type="ECO:0000256" key="1">
    <source>
        <dbReference type="ARBA" id="ARBA00004496"/>
    </source>
</evidence>
<reference evidence="7" key="1">
    <citation type="journal article" date="2019" name="G3 (Bethesda)">
        <title>Genome Assemblies of Two Rare Opportunistic Yeast Pathogens: Diutina rugosa (syn. Candida rugosa) and Trichomonascus ciferrii (syn. Candida ciferrii).</title>
        <authorList>
            <person name="Mixao V."/>
            <person name="Saus E."/>
            <person name="Hansen A.P."/>
            <person name="Lass-Florl C."/>
            <person name="Gabaldon T."/>
        </authorList>
    </citation>
    <scope>NUCLEOTIDE SEQUENCE</scope>
    <source>
        <strain evidence="7">CBS 4856</strain>
    </source>
</reference>
<dbReference type="GO" id="GO:0006402">
    <property type="term" value="P:mRNA catabolic process"/>
    <property type="evidence" value="ECO:0007669"/>
    <property type="project" value="UniProtKB-UniRule"/>
</dbReference>
<dbReference type="InterPro" id="IPR016685">
    <property type="entry name" value="Silence_cplx_Nase-comp_TudorSN"/>
</dbReference>
<dbReference type="GO" id="GO:0005634">
    <property type="term" value="C:nucleus"/>
    <property type="evidence" value="ECO:0007669"/>
    <property type="project" value="TreeGrafter"/>
</dbReference>
<dbReference type="SUPFAM" id="SSF63748">
    <property type="entry name" value="Tudor/PWWP/MBT"/>
    <property type="match status" value="1"/>
</dbReference>
<sequence length="860" mass="94475">MAPPLNAKVKSVLSGDSIVLTPVGKPDQERTLSLAYVTGPRLASNEPYGFAAREALRALLVGKQVQFRVLYTVNNREFGDVISPVFESLIEKCLAEGIAKLRDDASSKADYDKYNGKLEVAQDKAKNAGAGVWGSNLAVVETEFSAPEYLFKNDKPYTSIIEKVISGDRLQVRTILDNKKNVHFVGPVLIAGLKAPRTASQETAGEPFGEAAKLFVQTRLLQRSVGVNFLEKSASGVPIVTVSHPAGDIAQLLLTNGLASIADWQSQFLGAQKMSALRAAEKQAKDGKLNMWKDTSGASTGTNSKRKSFEAVVARVISSDTYVIRDQDGKEQTVQLASIRAPRKNEPAQSPYVPLAKEFAREKLIAKKVNVTIEAVRPKSEHFEERALVTMEHNGHNVATSIVANGHATVIRHRKDNDDDRSPIWDELVEKESQAISTNKGMHSKKAPPINRIVEASETVTKARGFLASLERQNRVNAVVEHVSSGGRIKLHVPKENCILALVLSGVRVPKPNEAHGDEALDFVSRRVLQRDVQISVSDVDKTGAFIGHIYMPGKNIPLSIALVKEGLAEVNEFSAQKSGYYQQLIDAEEESQKAKKGIWENYVPEEEQPADPAPTPTSQANSTSATRNYQDITVTDVSSRGQISYRLKSSSEKFDKLCSDLNSFNNAGANYSHFSFKGHPKRGEMVTVRIKGGYYRARLLSFEKPKYTVQLLDTGAIHTTTIDSLRPLPSQFSVATIPSLAKTAELSFVQYPPLAYMEDYVAYLEETINNKDLVANIDSPPSIATPSVTLYTAESKGKDDSINSALIDQGYAFVKPKLTAWERSESWKPMLDALKELEADAKADRVGVWEYGDPRDLDE</sequence>
<dbReference type="Proteomes" id="UP000761534">
    <property type="component" value="Unassembled WGS sequence"/>
</dbReference>
<dbReference type="GO" id="GO:0004518">
    <property type="term" value="F:nuclease activity"/>
    <property type="evidence" value="ECO:0007669"/>
    <property type="project" value="TreeGrafter"/>
</dbReference>
<evidence type="ECO:0000259" key="6">
    <source>
        <dbReference type="PROSITE" id="PS50830"/>
    </source>
</evidence>
<organism evidence="7 8">
    <name type="scientific">Trichomonascus ciferrii</name>
    <dbReference type="NCBI Taxonomy" id="44093"/>
    <lineage>
        <taxon>Eukaryota</taxon>
        <taxon>Fungi</taxon>
        <taxon>Dikarya</taxon>
        <taxon>Ascomycota</taxon>
        <taxon>Saccharomycotina</taxon>
        <taxon>Dipodascomycetes</taxon>
        <taxon>Dipodascales</taxon>
        <taxon>Trichomonascaceae</taxon>
        <taxon>Trichomonascus</taxon>
        <taxon>Trichomonascus ciferrii complex</taxon>
    </lineage>
</organism>
<dbReference type="EMBL" id="SWFS01000317">
    <property type="protein sequence ID" value="KAA8910385.1"/>
    <property type="molecule type" value="Genomic_DNA"/>
</dbReference>
<dbReference type="GO" id="GO:0031047">
    <property type="term" value="P:regulatory ncRNA-mediated gene silencing"/>
    <property type="evidence" value="ECO:0007669"/>
    <property type="project" value="UniProtKB-UniRule"/>
</dbReference>
<feature type="domain" description="TNase-like" evidence="6">
    <location>
        <begin position="3"/>
        <end position="135"/>
    </location>
</feature>
<proteinExistence type="predicted"/>
<dbReference type="PROSITE" id="PS50830">
    <property type="entry name" value="TNASE_3"/>
    <property type="match status" value="4"/>
</dbReference>
<dbReference type="InterPro" id="IPR002999">
    <property type="entry name" value="Tudor"/>
</dbReference>
<gene>
    <name evidence="7" type="ORF">TRICI_004183</name>
</gene>
<evidence type="ECO:0000256" key="3">
    <source>
        <dbReference type="ARBA" id="ARBA00022737"/>
    </source>
</evidence>
<evidence type="ECO:0000256" key="4">
    <source>
        <dbReference type="PIRNR" id="PIRNR017179"/>
    </source>
</evidence>
<protein>
    <recommendedName>
        <fullName evidence="6">TNase-like domain-containing protein</fullName>
    </recommendedName>
</protein>
<name>A0A642V363_9ASCO</name>
<dbReference type="OrthoDB" id="10023235at2759"/>
<accession>A0A642V363</accession>
<dbReference type="PIRSF" id="PIRSF017179">
    <property type="entry name" value="RISC-Tudor-SN"/>
    <property type="match status" value="1"/>
</dbReference>
<dbReference type="AlphaFoldDB" id="A0A642V363"/>
<dbReference type="Gene3D" id="2.30.30.140">
    <property type="match status" value="1"/>
</dbReference>
<feature type="compositionally biased region" description="Polar residues" evidence="5">
    <location>
        <begin position="617"/>
        <end position="626"/>
    </location>
</feature>
<keyword evidence="2 4" id="KW-0963">Cytoplasm</keyword>
<feature type="domain" description="TNase-like" evidence="6">
    <location>
        <begin position="474"/>
        <end position="602"/>
    </location>
</feature>
<evidence type="ECO:0000256" key="5">
    <source>
        <dbReference type="SAM" id="MobiDB-lite"/>
    </source>
</evidence>
<dbReference type="PANTHER" id="PTHR12302:SF2">
    <property type="entry name" value="STAPHYLOCOCCAL NUCLEASE DOMAIN-CONTAINING PROTEIN 1"/>
    <property type="match status" value="1"/>
</dbReference>
<dbReference type="Pfam" id="PF00565">
    <property type="entry name" value="SNase"/>
    <property type="match status" value="4"/>
</dbReference>
<dbReference type="GO" id="GO:0005829">
    <property type="term" value="C:cytosol"/>
    <property type="evidence" value="ECO:0007669"/>
    <property type="project" value="UniProtKB-UniRule"/>
</dbReference>
<dbReference type="PANTHER" id="PTHR12302">
    <property type="entry name" value="EBNA2 BINDING PROTEIN P100"/>
    <property type="match status" value="1"/>
</dbReference>
<feature type="domain" description="TNase-like" evidence="6">
    <location>
        <begin position="307"/>
        <end position="445"/>
    </location>
</feature>
<evidence type="ECO:0000256" key="2">
    <source>
        <dbReference type="ARBA" id="ARBA00022490"/>
    </source>
</evidence>
<dbReference type="GO" id="GO:0031332">
    <property type="term" value="C:RNAi effector complex"/>
    <property type="evidence" value="ECO:0007669"/>
    <property type="project" value="InterPro"/>
</dbReference>
<dbReference type="InterPro" id="IPR016071">
    <property type="entry name" value="Staphylococal_nuclease_OB-fold"/>
</dbReference>
<dbReference type="VEuPathDB" id="FungiDB:TRICI_004183"/>
<feature type="domain" description="TNase-like" evidence="6">
    <location>
        <begin position="155"/>
        <end position="294"/>
    </location>
</feature>
<dbReference type="Pfam" id="PF00567">
    <property type="entry name" value="TUDOR"/>
    <property type="match status" value="1"/>
</dbReference>
<dbReference type="GO" id="GO:0003723">
    <property type="term" value="F:RNA binding"/>
    <property type="evidence" value="ECO:0007669"/>
    <property type="project" value="UniProtKB-UniRule"/>
</dbReference>